<dbReference type="Proteomes" id="UP000316213">
    <property type="component" value="Unassembled WGS sequence"/>
</dbReference>
<dbReference type="EC" id="2.4.1.54" evidence="2"/>
<keyword evidence="2" id="KW-0808">Transferase</keyword>
<keyword evidence="3" id="KW-1185">Reference proteome</keyword>
<reference evidence="2 3" key="1">
    <citation type="submission" date="2019-02" db="EMBL/GenBank/DDBJ databases">
        <title>Deep-cultivation of Planctomycetes and their phenomic and genomic characterization uncovers novel biology.</title>
        <authorList>
            <person name="Wiegand S."/>
            <person name="Jogler M."/>
            <person name="Boedeker C."/>
            <person name="Pinto D."/>
            <person name="Vollmers J."/>
            <person name="Rivas-Marin E."/>
            <person name="Kohn T."/>
            <person name="Peeters S.H."/>
            <person name="Heuer A."/>
            <person name="Rast P."/>
            <person name="Oberbeckmann S."/>
            <person name="Bunk B."/>
            <person name="Jeske O."/>
            <person name="Meyerdierks A."/>
            <person name="Storesund J.E."/>
            <person name="Kallscheuer N."/>
            <person name="Luecker S."/>
            <person name="Lage O.M."/>
            <person name="Pohl T."/>
            <person name="Merkel B.J."/>
            <person name="Hornburger P."/>
            <person name="Mueller R.-W."/>
            <person name="Bruemmer F."/>
            <person name="Labrenz M."/>
            <person name="Spormann A.M."/>
            <person name="Op Den Camp H."/>
            <person name="Overmann J."/>
            <person name="Amann R."/>
            <person name="Jetten M.S.M."/>
            <person name="Mascher T."/>
            <person name="Medema M.H."/>
            <person name="Devos D.P."/>
            <person name="Kaster A.-K."/>
            <person name="Ovreas L."/>
            <person name="Rohde M."/>
            <person name="Galperin M.Y."/>
            <person name="Jogler C."/>
        </authorList>
    </citation>
    <scope>NUCLEOTIDE SEQUENCE [LARGE SCALE GENOMIC DNA]</scope>
    <source>
        <strain evidence="2 3">Pla100</strain>
    </source>
</reference>
<dbReference type="PANTHER" id="PTHR48090">
    <property type="entry name" value="UNDECAPRENYL-PHOSPHATE 4-DEOXY-4-FORMAMIDO-L-ARABINOSE TRANSFERASE-RELATED"/>
    <property type="match status" value="1"/>
</dbReference>
<proteinExistence type="predicted"/>
<evidence type="ECO:0000313" key="2">
    <source>
        <dbReference type="EMBL" id="TWT93517.1"/>
    </source>
</evidence>
<gene>
    <name evidence="2" type="ORF">Pla100_40350</name>
</gene>
<dbReference type="PANTHER" id="PTHR48090:SF7">
    <property type="entry name" value="RFBJ PROTEIN"/>
    <property type="match status" value="1"/>
</dbReference>
<dbReference type="Pfam" id="PF00535">
    <property type="entry name" value="Glycos_transf_2"/>
    <property type="match status" value="1"/>
</dbReference>
<feature type="domain" description="Glycosyltransferase 2-like" evidence="1">
    <location>
        <begin position="9"/>
        <end position="148"/>
    </location>
</feature>
<protein>
    <submittedName>
        <fullName evidence="2">Undecaprenyl-phosphate mannosyltransferase</fullName>
        <ecNumber evidence="2">2.4.1.54</ecNumber>
    </submittedName>
</protein>
<accession>A0A5C6A2I6</accession>
<dbReference type="InterPro" id="IPR029044">
    <property type="entry name" value="Nucleotide-diphossugar_trans"/>
</dbReference>
<dbReference type="CDD" id="cd04179">
    <property type="entry name" value="DPM_DPG-synthase_like"/>
    <property type="match status" value="1"/>
</dbReference>
<sequence length="248" mass="27341">MSTTFRRLIVIPAYNEERSLACTIEKLASLPESFDVVVVNDGSSDGTSSIAHDLAASWNGRLHIIDLPLNGGIGVAVQTGYRFAESKGIYDYVVQHDADGQHESADIVSLVDYCQTHQLDLGIGSRFLPTEHNGFRSTRLRRMGIRFLSGLIGTLAGQSASDPTSGFRCAGPRAWQRFAEHYPDDYPEPESLYWLLRNGLRVGETSVRMHARQGGESSIGATRAVYYMAKVTLAICVDMLRPKEQTLT</sequence>
<dbReference type="AlphaFoldDB" id="A0A5C6A2I6"/>
<evidence type="ECO:0000259" key="1">
    <source>
        <dbReference type="Pfam" id="PF00535"/>
    </source>
</evidence>
<dbReference type="GO" id="GO:0047267">
    <property type="term" value="F:undecaprenyl-phosphate mannosyltransferase activity"/>
    <property type="evidence" value="ECO:0007669"/>
    <property type="project" value="UniProtKB-EC"/>
</dbReference>
<dbReference type="InterPro" id="IPR050256">
    <property type="entry name" value="Glycosyltransferase_2"/>
</dbReference>
<dbReference type="SUPFAM" id="SSF53448">
    <property type="entry name" value="Nucleotide-diphospho-sugar transferases"/>
    <property type="match status" value="1"/>
</dbReference>
<organism evidence="2 3">
    <name type="scientific">Neorhodopirellula pilleata</name>
    <dbReference type="NCBI Taxonomy" id="2714738"/>
    <lineage>
        <taxon>Bacteria</taxon>
        <taxon>Pseudomonadati</taxon>
        <taxon>Planctomycetota</taxon>
        <taxon>Planctomycetia</taxon>
        <taxon>Pirellulales</taxon>
        <taxon>Pirellulaceae</taxon>
        <taxon>Neorhodopirellula</taxon>
    </lineage>
</organism>
<dbReference type="OrthoDB" id="9810303at2"/>
<dbReference type="Gene3D" id="3.90.550.10">
    <property type="entry name" value="Spore Coat Polysaccharide Biosynthesis Protein SpsA, Chain A"/>
    <property type="match status" value="1"/>
</dbReference>
<dbReference type="EMBL" id="SJPM01000009">
    <property type="protein sequence ID" value="TWT93517.1"/>
    <property type="molecule type" value="Genomic_DNA"/>
</dbReference>
<comment type="caution">
    <text evidence="2">The sequence shown here is derived from an EMBL/GenBank/DDBJ whole genome shotgun (WGS) entry which is preliminary data.</text>
</comment>
<name>A0A5C6A2I6_9BACT</name>
<keyword evidence="2" id="KW-0328">Glycosyltransferase</keyword>
<dbReference type="InterPro" id="IPR001173">
    <property type="entry name" value="Glyco_trans_2-like"/>
</dbReference>
<evidence type="ECO:0000313" key="3">
    <source>
        <dbReference type="Proteomes" id="UP000316213"/>
    </source>
</evidence>
<dbReference type="RefSeq" id="WP_146579351.1">
    <property type="nucleotide sequence ID" value="NZ_SJPM01000009.1"/>
</dbReference>